<proteinExistence type="predicted"/>
<dbReference type="PANTHER" id="PTHR30287:SF1">
    <property type="entry name" value="INNER MEMBRANE PROTEIN"/>
    <property type="match status" value="1"/>
</dbReference>
<dbReference type="InterPro" id="IPR003838">
    <property type="entry name" value="ABC3_permease_C"/>
</dbReference>
<dbReference type="GO" id="GO:0005886">
    <property type="term" value="C:plasma membrane"/>
    <property type="evidence" value="ECO:0007669"/>
    <property type="project" value="UniProtKB-SubCell"/>
</dbReference>
<evidence type="ECO:0000256" key="2">
    <source>
        <dbReference type="ARBA" id="ARBA00022475"/>
    </source>
</evidence>
<comment type="caution">
    <text evidence="8">The sequence shown here is derived from an EMBL/GenBank/DDBJ whole genome shotgun (WGS) entry which is preliminary data.</text>
</comment>
<feature type="transmembrane region" description="Helical" evidence="6">
    <location>
        <begin position="296"/>
        <end position="327"/>
    </location>
</feature>
<sequence length="377" mass="39262">ALRWAVAAIGGPREETTSVVLSLGLGLAVLAAVGQIDRNLRDAIQQDLPERAPSYFFIDIQPDQLEGFLDRVENDPAVARVDTAPNLRGVITQINGRPAREVAGDHWVVRGDRGLTYSAAKPDNVTMAEGAWWPEDYDGPPLVSFAEEEAREIGVGIGDTITINVLGREITATISSLRVVDFSTAGIGFVLSMNPAALAGAPHTHIATVYAEEAAEAAILRDLATAYPNITAIRVRDAIDNVTRVLSGIAAATSWAAAATLLTGFVVLIGAAAAGERARVQEAAILKVLGATRARILASFALRSALLGAAAGLVALAAGVAAGWGVMVFVMEAPFAVNWGSGIAIVLGGIAAVLVSGLAFAWRPLAARPARVLRARD</sequence>
<dbReference type="Pfam" id="PF02687">
    <property type="entry name" value="FtsX"/>
    <property type="match status" value="1"/>
</dbReference>
<dbReference type="PANTHER" id="PTHR30287">
    <property type="entry name" value="MEMBRANE COMPONENT OF PREDICTED ABC SUPERFAMILY METABOLITE UPTAKE TRANSPORTER"/>
    <property type="match status" value="1"/>
</dbReference>
<feature type="transmembrane region" description="Helical" evidence="6">
    <location>
        <begin position="255"/>
        <end position="275"/>
    </location>
</feature>
<dbReference type="EMBL" id="JACVXA010000118">
    <property type="protein sequence ID" value="MBE3640644.1"/>
    <property type="molecule type" value="Genomic_DNA"/>
</dbReference>
<evidence type="ECO:0000256" key="1">
    <source>
        <dbReference type="ARBA" id="ARBA00004651"/>
    </source>
</evidence>
<keyword evidence="2" id="KW-1003">Cell membrane</keyword>
<evidence type="ECO:0000313" key="9">
    <source>
        <dbReference type="Proteomes" id="UP000609121"/>
    </source>
</evidence>
<feature type="domain" description="ABC3 transporter permease C-terminal" evidence="7">
    <location>
        <begin position="257"/>
        <end position="364"/>
    </location>
</feature>
<feature type="transmembrane region" description="Helical" evidence="6">
    <location>
        <begin position="339"/>
        <end position="362"/>
    </location>
</feature>
<keyword evidence="5 6" id="KW-0472">Membrane</keyword>
<dbReference type="RefSeq" id="WP_193187171.1">
    <property type="nucleotide sequence ID" value="NZ_JACVXA010000118.1"/>
</dbReference>
<gene>
    <name evidence="8" type="ORF">ICN82_20775</name>
</gene>
<keyword evidence="3 6" id="KW-0812">Transmembrane</keyword>
<dbReference type="Proteomes" id="UP000609121">
    <property type="component" value="Unassembled WGS sequence"/>
</dbReference>
<protein>
    <submittedName>
        <fullName evidence="8">FtsX-like permease family protein</fullName>
    </submittedName>
</protein>
<evidence type="ECO:0000259" key="7">
    <source>
        <dbReference type="Pfam" id="PF02687"/>
    </source>
</evidence>
<evidence type="ECO:0000313" key="8">
    <source>
        <dbReference type="EMBL" id="MBE3640644.1"/>
    </source>
</evidence>
<dbReference type="InterPro" id="IPR038766">
    <property type="entry name" value="Membrane_comp_ABC_pdt"/>
</dbReference>
<evidence type="ECO:0000256" key="3">
    <source>
        <dbReference type="ARBA" id="ARBA00022692"/>
    </source>
</evidence>
<name>A0A8J6Z9P6_9RHOB</name>
<reference evidence="8" key="1">
    <citation type="submission" date="2020-09" db="EMBL/GenBank/DDBJ databases">
        <title>A novel bacterium of genus Mangrovicoccus, isolated from South China Sea.</title>
        <authorList>
            <person name="Huang H."/>
            <person name="Mo K."/>
            <person name="Hu Y."/>
        </authorList>
    </citation>
    <scope>NUCLEOTIDE SEQUENCE</scope>
    <source>
        <strain evidence="8">HB182678</strain>
    </source>
</reference>
<organism evidence="8 9">
    <name type="scientific">Mangrovicoccus algicola</name>
    <dbReference type="NCBI Taxonomy" id="2771008"/>
    <lineage>
        <taxon>Bacteria</taxon>
        <taxon>Pseudomonadati</taxon>
        <taxon>Pseudomonadota</taxon>
        <taxon>Alphaproteobacteria</taxon>
        <taxon>Rhodobacterales</taxon>
        <taxon>Paracoccaceae</taxon>
        <taxon>Mangrovicoccus</taxon>
    </lineage>
</organism>
<evidence type="ECO:0000256" key="4">
    <source>
        <dbReference type="ARBA" id="ARBA00022989"/>
    </source>
</evidence>
<evidence type="ECO:0000256" key="5">
    <source>
        <dbReference type="ARBA" id="ARBA00023136"/>
    </source>
</evidence>
<keyword evidence="4 6" id="KW-1133">Transmembrane helix</keyword>
<dbReference type="AlphaFoldDB" id="A0A8J6Z9P6"/>
<comment type="subcellular location">
    <subcellularLocation>
        <location evidence="1">Cell membrane</location>
        <topology evidence="1">Multi-pass membrane protein</topology>
    </subcellularLocation>
</comment>
<evidence type="ECO:0000256" key="6">
    <source>
        <dbReference type="SAM" id="Phobius"/>
    </source>
</evidence>
<accession>A0A8J6Z9P6</accession>
<feature type="non-terminal residue" evidence="8">
    <location>
        <position position="1"/>
    </location>
</feature>
<keyword evidence="9" id="KW-1185">Reference proteome</keyword>